<evidence type="ECO:0000256" key="2">
    <source>
        <dbReference type="ARBA" id="ARBA00009695"/>
    </source>
</evidence>
<dbReference type="InterPro" id="IPR036388">
    <property type="entry name" value="WH-like_DNA-bd_sf"/>
</dbReference>
<dbReference type="HAMAP" id="MF_01114">
    <property type="entry name" value="RecX"/>
    <property type="match status" value="1"/>
</dbReference>
<dbReference type="GO" id="GO:0005737">
    <property type="term" value="C:cytoplasm"/>
    <property type="evidence" value="ECO:0007669"/>
    <property type="project" value="UniProtKB-SubCell"/>
</dbReference>
<organism evidence="9 10">
    <name type="scientific">Amphritea opalescens</name>
    <dbReference type="NCBI Taxonomy" id="2490544"/>
    <lineage>
        <taxon>Bacteria</taxon>
        <taxon>Pseudomonadati</taxon>
        <taxon>Pseudomonadota</taxon>
        <taxon>Gammaproteobacteria</taxon>
        <taxon>Oceanospirillales</taxon>
        <taxon>Oceanospirillaceae</taxon>
        <taxon>Amphritea</taxon>
    </lineage>
</organism>
<dbReference type="Proteomes" id="UP000283087">
    <property type="component" value="Unassembled WGS sequence"/>
</dbReference>
<feature type="domain" description="RecX first three-helical" evidence="8">
    <location>
        <begin position="10"/>
        <end position="48"/>
    </location>
</feature>
<dbReference type="OrthoDB" id="7066780at2"/>
<evidence type="ECO:0000313" key="9">
    <source>
        <dbReference type="EMBL" id="RTE66902.1"/>
    </source>
</evidence>
<comment type="function">
    <text evidence="5">Modulates RecA activity.</text>
</comment>
<dbReference type="Pfam" id="PF21981">
    <property type="entry name" value="RecX_HTH3"/>
    <property type="match status" value="1"/>
</dbReference>
<evidence type="ECO:0000256" key="3">
    <source>
        <dbReference type="ARBA" id="ARBA00018111"/>
    </source>
</evidence>
<proteinExistence type="inferred from homology"/>
<dbReference type="AlphaFoldDB" id="A0A430KTS2"/>
<dbReference type="GO" id="GO:0006282">
    <property type="term" value="P:regulation of DNA repair"/>
    <property type="evidence" value="ECO:0007669"/>
    <property type="project" value="UniProtKB-UniRule"/>
</dbReference>
<dbReference type="InterPro" id="IPR053926">
    <property type="entry name" value="RecX_HTH_1st"/>
</dbReference>
<dbReference type="Pfam" id="PF02631">
    <property type="entry name" value="RecX_HTH2"/>
    <property type="match status" value="1"/>
</dbReference>
<dbReference type="PANTHER" id="PTHR33602:SF1">
    <property type="entry name" value="REGULATORY PROTEIN RECX FAMILY PROTEIN"/>
    <property type="match status" value="1"/>
</dbReference>
<feature type="domain" description="RecX third three-helical" evidence="7">
    <location>
        <begin position="100"/>
        <end position="147"/>
    </location>
</feature>
<evidence type="ECO:0000259" key="8">
    <source>
        <dbReference type="Pfam" id="PF21982"/>
    </source>
</evidence>
<evidence type="ECO:0000256" key="1">
    <source>
        <dbReference type="ARBA" id="ARBA00004496"/>
    </source>
</evidence>
<comment type="caution">
    <text evidence="9">The sequence shown here is derived from an EMBL/GenBank/DDBJ whole genome shotgun (WGS) entry which is preliminary data.</text>
</comment>
<accession>A0A430KTS2</accession>
<evidence type="ECO:0000259" key="7">
    <source>
        <dbReference type="Pfam" id="PF21981"/>
    </source>
</evidence>
<dbReference type="InterPro" id="IPR053924">
    <property type="entry name" value="RecX_HTH_2nd"/>
</dbReference>
<evidence type="ECO:0000256" key="4">
    <source>
        <dbReference type="ARBA" id="ARBA00022490"/>
    </source>
</evidence>
<dbReference type="Gene3D" id="1.10.10.10">
    <property type="entry name" value="Winged helix-like DNA-binding domain superfamily/Winged helix DNA-binding domain"/>
    <property type="match status" value="3"/>
</dbReference>
<reference evidence="9 10" key="1">
    <citation type="submission" date="2018-11" db="EMBL/GenBank/DDBJ databases">
        <title>The draft genome sequence of Amphritea opalescens ANRC-JH13T.</title>
        <authorList>
            <person name="Fang Z."/>
            <person name="Zhang Y."/>
            <person name="Han X."/>
        </authorList>
    </citation>
    <scope>NUCLEOTIDE SEQUENCE [LARGE SCALE GENOMIC DNA]</scope>
    <source>
        <strain evidence="9 10">ANRC-JH13</strain>
    </source>
</reference>
<comment type="subcellular location">
    <subcellularLocation>
        <location evidence="1 5">Cytoplasm</location>
    </subcellularLocation>
</comment>
<comment type="similarity">
    <text evidence="2 5">Belongs to the RecX family.</text>
</comment>
<dbReference type="Pfam" id="PF21982">
    <property type="entry name" value="RecX_HTH1"/>
    <property type="match status" value="1"/>
</dbReference>
<evidence type="ECO:0000259" key="6">
    <source>
        <dbReference type="Pfam" id="PF02631"/>
    </source>
</evidence>
<evidence type="ECO:0000313" key="10">
    <source>
        <dbReference type="Proteomes" id="UP000283087"/>
    </source>
</evidence>
<keyword evidence="10" id="KW-1185">Reference proteome</keyword>
<keyword evidence="4 5" id="KW-0963">Cytoplasm</keyword>
<name>A0A430KTS2_9GAMM</name>
<gene>
    <name evidence="5" type="primary">recX</name>
    <name evidence="9" type="ORF">EH243_04690</name>
</gene>
<dbReference type="PANTHER" id="PTHR33602">
    <property type="entry name" value="REGULATORY PROTEIN RECX FAMILY PROTEIN"/>
    <property type="match status" value="1"/>
</dbReference>
<sequence>MRVFETQAEAKSAAIGLLARREHSRKELRDKLSARCEAVDLDSVLDELESKGYQSDQRFTESFIRMRVGQGQGLIKIRFELQRKGIDSELIASAFEEADIDWFELAADLYARKYRTVLDAADYKEKGKRMRFMSQRGFNAAQINYAIEAASEHE</sequence>
<dbReference type="EMBL" id="RQXW01000003">
    <property type="protein sequence ID" value="RTE66902.1"/>
    <property type="molecule type" value="Genomic_DNA"/>
</dbReference>
<feature type="domain" description="RecX second three-helical" evidence="6">
    <location>
        <begin position="55"/>
        <end position="94"/>
    </location>
</feature>
<dbReference type="RefSeq" id="WP_126157487.1">
    <property type="nucleotide sequence ID" value="NZ_RQXW01000003.1"/>
</dbReference>
<protein>
    <recommendedName>
        <fullName evidence="3 5">Regulatory protein RecX</fullName>
    </recommendedName>
</protein>
<dbReference type="InterPro" id="IPR053925">
    <property type="entry name" value="RecX_HTH_3rd"/>
</dbReference>
<dbReference type="InterPro" id="IPR003783">
    <property type="entry name" value="Regulatory_RecX"/>
</dbReference>
<evidence type="ECO:0000256" key="5">
    <source>
        <dbReference type="HAMAP-Rule" id="MF_01114"/>
    </source>
</evidence>